<evidence type="ECO:0000256" key="7">
    <source>
        <dbReference type="PIRSR" id="PIRSR005639-1"/>
    </source>
</evidence>
<keyword evidence="10" id="KW-1185">Reference proteome</keyword>
<dbReference type="InterPro" id="IPR002161">
    <property type="entry name" value="PdxT/SNO"/>
</dbReference>
<keyword evidence="3" id="KW-0378">Hydrolase</keyword>
<accession>A0A1I8JCG1</accession>
<feature type="binding site" evidence="8">
    <location>
        <begin position="85"/>
        <end position="87"/>
    </location>
    <ligand>
        <name>L-glutamine</name>
        <dbReference type="ChEBI" id="CHEBI:58359"/>
    </ligand>
</feature>
<dbReference type="GO" id="GO:0016829">
    <property type="term" value="F:lyase activity"/>
    <property type="evidence" value="ECO:0007669"/>
    <property type="project" value="UniProtKB-KW"/>
</dbReference>
<dbReference type="EC" id="3.5.1.2" evidence="2"/>
<comment type="similarity">
    <text evidence="1">Belongs to the glutaminase PdxT/SNO family.</text>
</comment>
<dbReference type="PANTHER" id="PTHR31559:SF0">
    <property type="entry name" value="PYRIDOXAL 5'-PHOSPHATE SYNTHASE SUBUNIT SNO1-RELATED"/>
    <property type="match status" value="1"/>
</dbReference>
<dbReference type="GO" id="GO:0004359">
    <property type="term" value="F:glutaminase activity"/>
    <property type="evidence" value="ECO:0007669"/>
    <property type="project" value="UniProtKB-EC"/>
</dbReference>
<dbReference type="GO" id="GO:0042823">
    <property type="term" value="P:pyridoxal phosphate biosynthetic process"/>
    <property type="evidence" value="ECO:0007669"/>
    <property type="project" value="InterPro"/>
</dbReference>
<name>A0A1I8JCG1_9PLAT</name>
<organism evidence="10 11">
    <name type="scientific">Macrostomum lignano</name>
    <dbReference type="NCBI Taxonomy" id="282301"/>
    <lineage>
        <taxon>Eukaryota</taxon>
        <taxon>Metazoa</taxon>
        <taxon>Spiralia</taxon>
        <taxon>Lophotrochozoa</taxon>
        <taxon>Platyhelminthes</taxon>
        <taxon>Rhabditophora</taxon>
        <taxon>Macrostomorpha</taxon>
        <taxon>Macrostomida</taxon>
        <taxon>Macrostomidae</taxon>
        <taxon>Macrostomum</taxon>
    </lineage>
</organism>
<keyword evidence="4" id="KW-0315">Glutamine amidotransferase</keyword>
<dbReference type="PROSITE" id="PS01236">
    <property type="entry name" value="PDXT_SNO_1"/>
    <property type="match status" value="1"/>
</dbReference>
<proteinExistence type="inferred from homology"/>
<dbReference type="PANTHER" id="PTHR31559">
    <property type="entry name" value="PYRIDOXAL 5'-PHOSPHATE SYNTHASE SUBUNIT SNO"/>
    <property type="match status" value="1"/>
</dbReference>
<reference evidence="11" key="1">
    <citation type="submission" date="2016-11" db="UniProtKB">
        <authorList>
            <consortium name="WormBaseParasite"/>
        </authorList>
    </citation>
    <scope>IDENTIFICATION</scope>
</reference>
<feature type="active site" description="Charge relay system" evidence="7">
    <location>
        <position position="215"/>
    </location>
</feature>
<comment type="catalytic activity">
    <reaction evidence="6">
        <text>L-glutamine + H2O = L-glutamate + NH4(+)</text>
        <dbReference type="Rhea" id="RHEA:15889"/>
        <dbReference type="ChEBI" id="CHEBI:15377"/>
        <dbReference type="ChEBI" id="CHEBI:28938"/>
        <dbReference type="ChEBI" id="CHEBI:29985"/>
        <dbReference type="ChEBI" id="CHEBI:58359"/>
        <dbReference type="EC" id="3.5.1.2"/>
    </reaction>
</comment>
<evidence type="ECO:0000256" key="3">
    <source>
        <dbReference type="ARBA" id="ARBA00022801"/>
    </source>
</evidence>
<dbReference type="GO" id="GO:1903600">
    <property type="term" value="C:glutaminase complex"/>
    <property type="evidence" value="ECO:0007669"/>
    <property type="project" value="TreeGrafter"/>
</dbReference>
<dbReference type="PROSITE" id="PS51130">
    <property type="entry name" value="PDXT_SNO_2"/>
    <property type="match status" value="1"/>
</dbReference>
<dbReference type="GO" id="GO:0008614">
    <property type="term" value="P:pyridoxine metabolic process"/>
    <property type="evidence" value="ECO:0007669"/>
    <property type="project" value="TreeGrafter"/>
</dbReference>
<feature type="binding site" evidence="8">
    <location>
        <position position="141"/>
    </location>
    <ligand>
        <name>L-glutamine</name>
        <dbReference type="ChEBI" id="CHEBI:58359"/>
    </ligand>
</feature>
<dbReference type="InterPro" id="IPR029062">
    <property type="entry name" value="Class_I_gatase-like"/>
</dbReference>
<evidence type="ECO:0000256" key="6">
    <source>
        <dbReference type="ARBA" id="ARBA00049534"/>
    </source>
</evidence>
<dbReference type="GO" id="GO:0005829">
    <property type="term" value="C:cytosol"/>
    <property type="evidence" value="ECO:0007669"/>
    <property type="project" value="TreeGrafter"/>
</dbReference>
<dbReference type="AlphaFoldDB" id="A0A1I8JCG1"/>
<evidence type="ECO:0000256" key="1">
    <source>
        <dbReference type="ARBA" id="ARBA00008345"/>
    </source>
</evidence>
<keyword evidence="9" id="KW-0175">Coiled coil</keyword>
<feature type="active site" description="Nucleophile" evidence="7">
    <location>
        <position position="117"/>
    </location>
</feature>
<feature type="active site" description="Charge relay system" evidence="7">
    <location>
        <position position="213"/>
    </location>
</feature>
<dbReference type="SUPFAM" id="SSF52317">
    <property type="entry name" value="Class I glutamine amidotransferase-like"/>
    <property type="match status" value="1"/>
</dbReference>
<evidence type="ECO:0000313" key="10">
    <source>
        <dbReference type="Proteomes" id="UP000095280"/>
    </source>
</evidence>
<evidence type="ECO:0000256" key="5">
    <source>
        <dbReference type="ARBA" id="ARBA00023239"/>
    </source>
</evidence>
<dbReference type="NCBIfam" id="TIGR03800">
    <property type="entry name" value="PLP_synth_Pdx2"/>
    <property type="match status" value="1"/>
</dbReference>
<feature type="binding site" evidence="8">
    <location>
        <begin position="175"/>
        <end position="176"/>
    </location>
    <ligand>
        <name>L-glutamine</name>
        <dbReference type="ChEBI" id="CHEBI:58359"/>
    </ligand>
</feature>
<evidence type="ECO:0000256" key="2">
    <source>
        <dbReference type="ARBA" id="ARBA00012918"/>
    </source>
</evidence>
<evidence type="ECO:0000313" key="11">
    <source>
        <dbReference type="WBParaSite" id="maker-uti_cns_0046926-snap-gene-0.3-mRNA-1"/>
    </source>
</evidence>
<feature type="coiled-coil region" evidence="9">
    <location>
        <begin position="31"/>
        <end position="58"/>
    </location>
</feature>
<dbReference type="Pfam" id="PF01174">
    <property type="entry name" value="SNO"/>
    <property type="match status" value="1"/>
</dbReference>
<dbReference type="PIRSF" id="PIRSF005639">
    <property type="entry name" value="Glut_amidoT_SNO"/>
    <property type="match status" value="1"/>
</dbReference>
<dbReference type="InterPro" id="IPR021196">
    <property type="entry name" value="PdxT/SNO_CS"/>
</dbReference>
<dbReference type="WBParaSite" id="maker-uti_cns_0046926-snap-gene-0.3-mRNA-1">
    <property type="protein sequence ID" value="maker-uti_cns_0046926-snap-gene-0.3-mRNA-1"/>
    <property type="gene ID" value="maker-uti_cns_0046926-snap-gene-0.3"/>
</dbReference>
<keyword evidence="5" id="KW-0456">Lyase</keyword>
<evidence type="ECO:0000256" key="9">
    <source>
        <dbReference type="SAM" id="Coils"/>
    </source>
</evidence>
<dbReference type="Proteomes" id="UP000095280">
    <property type="component" value="Unplaced"/>
</dbReference>
<protein>
    <recommendedName>
        <fullName evidence="2">glutaminase</fullName>
        <ecNumber evidence="2">3.5.1.2</ecNumber>
    </recommendedName>
</protein>
<sequence length="237" mass="26543">NPKSKHLSRVFGERGAMPQLKIGLLAIQGAFIEHRNLLESAVEQLQQEQRQKKQNSKDCYSVEAIEVRRGDQLTEDLDALIIPGGESTTVAKFMQQNGLLDAYKVWFSGKAVVWGICAGLIALSDRVVDMKTGGLAVTTDRNFYGRQRESFECQIELKPVEDISDCNEYFPGVFIRAPKILSIDKPESVRVLATVNSYPVAVAQDRILACSFHPELTEDPRLHLVLLKMVLRSRGEL</sequence>
<evidence type="ECO:0000256" key="4">
    <source>
        <dbReference type="ARBA" id="ARBA00022962"/>
    </source>
</evidence>
<dbReference type="Gene3D" id="3.40.50.880">
    <property type="match status" value="1"/>
</dbReference>
<dbReference type="PROSITE" id="PS51273">
    <property type="entry name" value="GATASE_TYPE_1"/>
    <property type="match status" value="1"/>
</dbReference>
<evidence type="ECO:0000256" key="8">
    <source>
        <dbReference type="PIRSR" id="PIRSR005639-2"/>
    </source>
</evidence>